<keyword evidence="2" id="KW-1185">Reference proteome</keyword>
<evidence type="ECO:0000313" key="1">
    <source>
        <dbReference type="EMBL" id="MBQ0960524.1"/>
    </source>
</evidence>
<dbReference type="AlphaFoldDB" id="A0A941BM74"/>
<protein>
    <submittedName>
        <fullName evidence="1">Uncharacterized protein</fullName>
    </submittedName>
</protein>
<dbReference type="RefSeq" id="WP_210803202.1">
    <property type="nucleotide sequence ID" value="NZ_JAGQDE010000015.1"/>
</dbReference>
<dbReference type="Proteomes" id="UP000678374">
    <property type="component" value="Unassembled WGS sequence"/>
</dbReference>
<reference evidence="1" key="1">
    <citation type="submission" date="2021-04" db="EMBL/GenBank/DDBJ databases">
        <title>The genome sequence of Ideonella sp. 4Y11.</title>
        <authorList>
            <person name="Liu Y."/>
        </authorList>
    </citation>
    <scope>NUCLEOTIDE SEQUENCE</scope>
    <source>
        <strain evidence="1">4Y11</strain>
    </source>
</reference>
<organism evidence="1 2">
    <name type="scientific">Ideonella aquatica</name>
    <dbReference type="NCBI Taxonomy" id="2824119"/>
    <lineage>
        <taxon>Bacteria</taxon>
        <taxon>Pseudomonadati</taxon>
        <taxon>Pseudomonadota</taxon>
        <taxon>Betaproteobacteria</taxon>
        <taxon>Burkholderiales</taxon>
        <taxon>Sphaerotilaceae</taxon>
        <taxon>Ideonella</taxon>
    </lineage>
</organism>
<gene>
    <name evidence="1" type="ORF">KAK06_16340</name>
</gene>
<accession>A0A941BM74</accession>
<sequence length="62" mass="6966">MNHPAPLRLWRALPPQRRSPAGPAVWRAPVSVMGEQVRWWERLLPWVPSGAAAPRPPGSFYG</sequence>
<evidence type="ECO:0000313" key="2">
    <source>
        <dbReference type="Proteomes" id="UP000678374"/>
    </source>
</evidence>
<name>A0A941BM74_9BURK</name>
<proteinExistence type="predicted"/>
<dbReference type="EMBL" id="JAGQDE010000015">
    <property type="protein sequence ID" value="MBQ0960524.1"/>
    <property type="molecule type" value="Genomic_DNA"/>
</dbReference>
<comment type="caution">
    <text evidence="1">The sequence shown here is derived from an EMBL/GenBank/DDBJ whole genome shotgun (WGS) entry which is preliminary data.</text>
</comment>